<dbReference type="GO" id="GO:0005886">
    <property type="term" value="C:plasma membrane"/>
    <property type="evidence" value="ECO:0007669"/>
    <property type="project" value="UniProtKB-SubCell"/>
</dbReference>
<reference evidence="16 17" key="1">
    <citation type="submission" date="2019-07" db="EMBL/GenBank/DDBJ databases">
        <authorList>
            <person name="Park M."/>
        </authorList>
    </citation>
    <scope>NUCLEOTIDE SEQUENCE [LARGE SCALE GENOMIC DNA]</scope>
    <source>
        <strain evidence="16 17">KCTC32445</strain>
    </source>
</reference>
<keyword evidence="11 14" id="KW-0472">Membrane</keyword>
<gene>
    <name evidence="16" type="ORF">FOM92_14380</name>
</gene>
<evidence type="ECO:0000256" key="2">
    <source>
        <dbReference type="ARBA" id="ARBA00004651"/>
    </source>
</evidence>
<feature type="compositionally biased region" description="Low complexity" evidence="13">
    <location>
        <begin position="216"/>
        <end position="232"/>
    </location>
</feature>
<dbReference type="InterPro" id="IPR016174">
    <property type="entry name" value="Di-haem_cyt_TM"/>
</dbReference>
<evidence type="ECO:0000259" key="15">
    <source>
        <dbReference type="SMART" id="SM00867"/>
    </source>
</evidence>
<evidence type="ECO:0000313" key="17">
    <source>
        <dbReference type="Proteomes" id="UP000320160"/>
    </source>
</evidence>
<dbReference type="Gene3D" id="2.40.128.110">
    <property type="entry name" value="Lipid/polyisoprenoid-binding, YceI-like"/>
    <property type="match status" value="1"/>
</dbReference>
<evidence type="ECO:0000256" key="3">
    <source>
        <dbReference type="ARBA" id="ARBA00022448"/>
    </source>
</evidence>
<keyword evidence="3" id="KW-0813">Transport</keyword>
<protein>
    <recommendedName>
        <fullName evidence="15">Lipid/polyisoprenoid-binding YceI-like domain-containing protein</fullName>
    </recommendedName>
</protein>
<comment type="subcellular location">
    <subcellularLocation>
        <location evidence="2">Cell membrane</location>
        <topology evidence="2">Multi-pass membrane protein</topology>
    </subcellularLocation>
</comment>
<dbReference type="PANTHER" id="PTHR30529:SF1">
    <property type="entry name" value="CYTOCHROME B561 HOMOLOG 2"/>
    <property type="match status" value="1"/>
</dbReference>
<evidence type="ECO:0000256" key="14">
    <source>
        <dbReference type="SAM" id="Phobius"/>
    </source>
</evidence>
<dbReference type="SUPFAM" id="SSF81342">
    <property type="entry name" value="Transmembrane di-heme cytochromes"/>
    <property type="match status" value="1"/>
</dbReference>
<dbReference type="RefSeq" id="WP_143777501.1">
    <property type="nucleotide sequence ID" value="NZ_VKKU01000002.1"/>
</dbReference>
<dbReference type="GO" id="GO:0020037">
    <property type="term" value="F:heme binding"/>
    <property type="evidence" value="ECO:0007669"/>
    <property type="project" value="TreeGrafter"/>
</dbReference>
<evidence type="ECO:0000256" key="10">
    <source>
        <dbReference type="ARBA" id="ARBA00023004"/>
    </source>
</evidence>
<comment type="similarity">
    <text evidence="12">Belongs to the cytochrome b561 family.</text>
</comment>
<keyword evidence="10" id="KW-0408">Iron</keyword>
<keyword evidence="6 14" id="KW-0812">Transmembrane</keyword>
<dbReference type="InterPro" id="IPR007372">
    <property type="entry name" value="Lipid/polyisoprenoid-bd_YceI"/>
</dbReference>
<dbReference type="PANTHER" id="PTHR30529">
    <property type="entry name" value="CYTOCHROME B561"/>
    <property type="match status" value="1"/>
</dbReference>
<dbReference type="GO" id="GO:0009055">
    <property type="term" value="F:electron transfer activity"/>
    <property type="evidence" value="ECO:0007669"/>
    <property type="project" value="InterPro"/>
</dbReference>
<comment type="cofactor">
    <cofactor evidence="1">
        <name>heme b</name>
        <dbReference type="ChEBI" id="CHEBI:60344"/>
    </cofactor>
</comment>
<keyword evidence="4" id="KW-1003">Cell membrane</keyword>
<dbReference type="OrthoDB" id="1247465at2"/>
<organism evidence="16 17">
    <name type="scientific">Sphingorhabdus contaminans</name>
    <dbReference type="NCBI Taxonomy" id="1343899"/>
    <lineage>
        <taxon>Bacteria</taxon>
        <taxon>Pseudomonadati</taxon>
        <taxon>Pseudomonadota</taxon>
        <taxon>Alphaproteobacteria</taxon>
        <taxon>Sphingomonadales</taxon>
        <taxon>Sphingomonadaceae</taxon>
        <taxon>Sphingorhabdus</taxon>
    </lineage>
</organism>
<evidence type="ECO:0000256" key="1">
    <source>
        <dbReference type="ARBA" id="ARBA00001970"/>
    </source>
</evidence>
<dbReference type="AlphaFoldDB" id="A0A553WC75"/>
<evidence type="ECO:0000256" key="12">
    <source>
        <dbReference type="ARBA" id="ARBA00037975"/>
    </source>
</evidence>
<feature type="domain" description="Lipid/polyisoprenoid-binding YceI-like" evidence="15">
    <location>
        <begin position="253"/>
        <end position="412"/>
    </location>
</feature>
<feature type="region of interest" description="Disordered" evidence="13">
    <location>
        <begin position="216"/>
        <end position="250"/>
    </location>
</feature>
<sequence>MTTSRYSKTAMVLHWGLALALLFQIGLGWQFETLERGPNMFALYQLHKSVGIAILVLSLARLAIRIARPRPQPMADTAWSRLIASIVHGGFYLVLIGGPLTGWLLVSSAKVKVPTILFGYLPLPHLPIGPSAHASAETLHAQLAWLAIVLLLLHVAGALRHQFFKDEDLLQRMLPLKLERKSTAAIATVTVVAGLGVAYASGTTLSLADAKPAAQSIAPSPAPEAASTARAQPEAEETPEEVKEPEAAEPVKNWRVSKGGRLAFTADWNGTPINGTFGRWSSSIRFSPDDLGNSNVQVTVDLGSASTADSQRDEMLLGESFLNVAAHPKAVFSSSDIQLVRGDNYRARGTLKLHGETHPVTLNFKLKIDGATAKVTGTSKLRRTQFGVGSGEWSATGEIADAVAIAFDFSAQSAP</sequence>
<feature type="transmembrane region" description="Helical" evidence="14">
    <location>
        <begin position="184"/>
        <end position="202"/>
    </location>
</feature>
<dbReference type="InterPro" id="IPR052168">
    <property type="entry name" value="Cytochrome_b561_oxidase"/>
</dbReference>
<dbReference type="GO" id="GO:0022904">
    <property type="term" value="P:respiratory electron transport chain"/>
    <property type="evidence" value="ECO:0007669"/>
    <property type="project" value="InterPro"/>
</dbReference>
<evidence type="ECO:0000256" key="8">
    <source>
        <dbReference type="ARBA" id="ARBA00022982"/>
    </source>
</evidence>
<dbReference type="Pfam" id="PF04264">
    <property type="entry name" value="YceI"/>
    <property type="match status" value="1"/>
</dbReference>
<dbReference type="SMART" id="SM00867">
    <property type="entry name" value="YceI"/>
    <property type="match status" value="1"/>
</dbReference>
<evidence type="ECO:0000256" key="11">
    <source>
        <dbReference type="ARBA" id="ARBA00023136"/>
    </source>
</evidence>
<evidence type="ECO:0000256" key="7">
    <source>
        <dbReference type="ARBA" id="ARBA00022723"/>
    </source>
</evidence>
<dbReference type="EMBL" id="VKKU01000002">
    <property type="protein sequence ID" value="TSB02283.1"/>
    <property type="molecule type" value="Genomic_DNA"/>
</dbReference>
<dbReference type="SUPFAM" id="SSF101874">
    <property type="entry name" value="YceI-like"/>
    <property type="match status" value="1"/>
</dbReference>
<evidence type="ECO:0000256" key="5">
    <source>
        <dbReference type="ARBA" id="ARBA00022617"/>
    </source>
</evidence>
<dbReference type="GO" id="GO:0046872">
    <property type="term" value="F:metal ion binding"/>
    <property type="evidence" value="ECO:0007669"/>
    <property type="project" value="UniProtKB-KW"/>
</dbReference>
<keyword evidence="17" id="KW-1185">Reference proteome</keyword>
<feature type="transmembrane region" description="Helical" evidence="14">
    <location>
        <begin position="44"/>
        <end position="64"/>
    </location>
</feature>
<keyword evidence="8" id="KW-0249">Electron transport</keyword>
<keyword evidence="7" id="KW-0479">Metal-binding</keyword>
<accession>A0A553WC75</accession>
<dbReference type="Proteomes" id="UP000320160">
    <property type="component" value="Unassembled WGS sequence"/>
</dbReference>
<dbReference type="InterPro" id="IPR011577">
    <property type="entry name" value="Cyt_b561_bac/Ni-Hgenase"/>
</dbReference>
<dbReference type="InterPro" id="IPR036761">
    <property type="entry name" value="TTHA0802/YceI-like_sf"/>
</dbReference>
<evidence type="ECO:0000256" key="6">
    <source>
        <dbReference type="ARBA" id="ARBA00022692"/>
    </source>
</evidence>
<comment type="caution">
    <text evidence="16">The sequence shown here is derived from an EMBL/GenBank/DDBJ whole genome shotgun (WGS) entry which is preliminary data.</text>
</comment>
<proteinExistence type="inferred from homology"/>
<evidence type="ECO:0000256" key="9">
    <source>
        <dbReference type="ARBA" id="ARBA00022989"/>
    </source>
</evidence>
<feature type="transmembrane region" description="Helical" evidence="14">
    <location>
        <begin position="143"/>
        <end position="163"/>
    </location>
</feature>
<feature type="transmembrane region" description="Helical" evidence="14">
    <location>
        <begin position="85"/>
        <end position="106"/>
    </location>
</feature>
<name>A0A553WC75_9SPHN</name>
<keyword evidence="5" id="KW-0349">Heme</keyword>
<evidence type="ECO:0000313" key="16">
    <source>
        <dbReference type="EMBL" id="TSB02283.1"/>
    </source>
</evidence>
<evidence type="ECO:0000256" key="4">
    <source>
        <dbReference type="ARBA" id="ARBA00022475"/>
    </source>
</evidence>
<keyword evidence="9 14" id="KW-1133">Transmembrane helix</keyword>
<evidence type="ECO:0000256" key="13">
    <source>
        <dbReference type="SAM" id="MobiDB-lite"/>
    </source>
</evidence>
<dbReference type="Pfam" id="PF01292">
    <property type="entry name" value="Ni_hydr_CYTB"/>
    <property type="match status" value="1"/>
</dbReference>